<protein>
    <submittedName>
        <fullName evidence="1">Uncharacterized protein</fullName>
    </submittedName>
</protein>
<accession>A0A0E9T743</accession>
<organism evidence="1">
    <name type="scientific">Anguilla anguilla</name>
    <name type="common">European freshwater eel</name>
    <name type="synonym">Muraena anguilla</name>
    <dbReference type="NCBI Taxonomy" id="7936"/>
    <lineage>
        <taxon>Eukaryota</taxon>
        <taxon>Metazoa</taxon>
        <taxon>Chordata</taxon>
        <taxon>Craniata</taxon>
        <taxon>Vertebrata</taxon>
        <taxon>Euteleostomi</taxon>
        <taxon>Actinopterygii</taxon>
        <taxon>Neopterygii</taxon>
        <taxon>Teleostei</taxon>
        <taxon>Anguilliformes</taxon>
        <taxon>Anguillidae</taxon>
        <taxon>Anguilla</taxon>
    </lineage>
</organism>
<sequence>MISLAGVKCPTQFELCQASPAADVDQRPEHRCLWSRTS</sequence>
<evidence type="ECO:0000313" key="1">
    <source>
        <dbReference type="EMBL" id="JAH49479.1"/>
    </source>
</evidence>
<reference evidence="1" key="1">
    <citation type="submission" date="2014-11" db="EMBL/GenBank/DDBJ databases">
        <authorList>
            <person name="Amaro Gonzalez C."/>
        </authorList>
    </citation>
    <scope>NUCLEOTIDE SEQUENCE</scope>
</reference>
<dbReference type="EMBL" id="GBXM01059098">
    <property type="protein sequence ID" value="JAH49479.1"/>
    <property type="molecule type" value="Transcribed_RNA"/>
</dbReference>
<proteinExistence type="predicted"/>
<name>A0A0E9T743_ANGAN</name>
<reference evidence="1" key="2">
    <citation type="journal article" date="2015" name="Fish Shellfish Immunol.">
        <title>Early steps in the European eel (Anguilla anguilla)-Vibrio vulnificus interaction in the gills: Role of the RtxA13 toxin.</title>
        <authorList>
            <person name="Callol A."/>
            <person name="Pajuelo D."/>
            <person name="Ebbesson L."/>
            <person name="Teles M."/>
            <person name="MacKenzie S."/>
            <person name="Amaro C."/>
        </authorList>
    </citation>
    <scope>NUCLEOTIDE SEQUENCE</scope>
</reference>
<dbReference type="AlphaFoldDB" id="A0A0E9T743"/>